<dbReference type="OrthoDB" id="9762853at2"/>
<accession>A0A1G7HHW8</accession>
<dbReference type="AlphaFoldDB" id="A0A1G7HHW8"/>
<dbReference type="RefSeq" id="WP_093144765.1">
    <property type="nucleotide sequence ID" value="NZ_BMWO01000004.1"/>
</dbReference>
<sequence>MAKNCENTFLLQHGGTAQSQRFRNALAPENLKLNDFSVAEWMQFAHTFAKEVNYFSIENDTTPAGTWESFFLEKDKIAAFINEIESGSKLTPHLTLFVCFLKLLEISKNRFNSITKRHLDFYYQEILQIEKKAPVSDQVHLIFEVAKNISETNIEADTFVEAGKDSEGKRLQYTTNKEVVVNKAAVVSLKSVYHHHKKSATEQNALYAASEVNSVDGKGEPFKENPQWLPFGYPQHYKPSLPLDTPKLGFAIASPTLNLQEGHRDILFHYATNKAFTSLTNAQLSEVIEVYATGEKGWLGPYKIETTSKTGFATVLSGNVLDLFVAIPKSEPAITPYNQEIHGEGFTTTHPVFRFLLKTTQPEYAVGYSLYTQLVEKRILAASIKVTVSEAENVILRNDLGNLAANKPFHPFGAQPIAKSAFYVDYPEAFSKKWTNIQLKGDWLNTPPDFREHYIAYRKNNSSRNLSPSLYYKTLYQEFTDGIFQAVKEVDGFKITANTPTNLYVDDNDYFKAKVTLNNNETTDTLTSNHVLFSSEGDPFQLQLSVNAKSNYVVGKTGPLKLALNQSFLHAIFPQVYALAITNTEDTLLPNEPYTPILEKLYLTYTATQMVNFLSPPGTTKNLDKIQLFHEHPFGQAENNNTIVPKYCVGGALYIGLTNTKALQQVQLLFQLLEGTENPLATSFTQNEKIEWAVLSGNDWFPLQSNHLLGNTTDNFLKTGIVTVSIPREASIEHSLLPSGMVWLRAKTDKSFDTVCRFMAIKAQVVTATFRNNNNELSHLENGLPSETISKLTQRDAHIKSISQPYGTFGGSPEESDSHYYQRISERIRHRDRAINLWDYEHLILEKFPEVHKVKCLTHTLDSNFHAPGNVALVVIPDTVNQNAFDIFQPRLSTAKRNEIQSYINQLNTLFVTAQIINPQYEEIKVSLKVRFNTGFDEHFYTTKLEEDIKEYLSPWAYKTTAGLRFGVTFHKSKLIAYIEQLPYVDFLDSVVLRHIKTPETTGEVKTNIVPSSPKAILVSAKQHDIESIQSNCKKKTPNTDPICLP</sequence>
<dbReference type="Proteomes" id="UP000199321">
    <property type="component" value="Unassembled WGS sequence"/>
</dbReference>
<reference evidence="1 2" key="1">
    <citation type="submission" date="2016-10" db="EMBL/GenBank/DDBJ databases">
        <authorList>
            <person name="de Groot N.N."/>
        </authorList>
    </citation>
    <scope>NUCLEOTIDE SEQUENCE [LARGE SCALE GENOMIC DNA]</scope>
    <source>
        <strain evidence="1 2">DSM 16195</strain>
    </source>
</reference>
<dbReference type="EMBL" id="FNBA01000004">
    <property type="protein sequence ID" value="SDF00072.1"/>
    <property type="molecule type" value="Genomic_DNA"/>
</dbReference>
<keyword evidence="2" id="KW-1185">Reference proteome</keyword>
<proteinExistence type="predicted"/>
<organism evidence="1 2">
    <name type="scientific">Ulvibacter litoralis</name>
    <dbReference type="NCBI Taxonomy" id="227084"/>
    <lineage>
        <taxon>Bacteria</taxon>
        <taxon>Pseudomonadati</taxon>
        <taxon>Bacteroidota</taxon>
        <taxon>Flavobacteriia</taxon>
        <taxon>Flavobacteriales</taxon>
        <taxon>Flavobacteriaceae</taxon>
        <taxon>Ulvibacter</taxon>
    </lineage>
</organism>
<dbReference type="STRING" id="227084.SAMN05421855_104106"/>
<protein>
    <submittedName>
        <fullName evidence="1">Baseplate J-like protein</fullName>
    </submittedName>
</protein>
<gene>
    <name evidence="1" type="ORF">SAMN05421855_104106</name>
</gene>
<evidence type="ECO:0000313" key="1">
    <source>
        <dbReference type="EMBL" id="SDF00072.1"/>
    </source>
</evidence>
<name>A0A1G7HHW8_9FLAO</name>
<evidence type="ECO:0000313" key="2">
    <source>
        <dbReference type="Proteomes" id="UP000199321"/>
    </source>
</evidence>